<reference evidence="10" key="2">
    <citation type="submission" date="2025-08" db="UniProtKB">
        <authorList>
            <consortium name="Ensembl"/>
        </authorList>
    </citation>
    <scope>IDENTIFICATION</scope>
</reference>
<evidence type="ECO:0000256" key="8">
    <source>
        <dbReference type="SAM" id="SignalP"/>
    </source>
</evidence>
<dbReference type="Pfam" id="PF00089">
    <property type="entry name" value="Trypsin"/>
    <property type="match status" value="1"/>
</dbReference>
<keyword evidence="4 7" id="KW-0720">Serine protease</keyword>
<evidence type="ECO:0000256" key="6">
    <source>
        <dbReference type="ARBA" id="ARBA00023180"/>
    </source>
</evidence>
<proteinExistence type="predicted"/>
<evidence type="ECO:0000313" key="10">
    <source>
        <dbReference type="Ensembl" id="ENSPNAP00000055420.1"/>
    </source>
</evidence>
<keyword evidence="1 7" id="KW-0645">Protease</keyword>
<dbReference type="GeneID" id="108427315"/>
<evidence type="ECO:0000256" key="7">
    <source>
        <dbReference type="RuleBase" id="RU363034"/>
    </source>
</evidence>
<dbReference type="RefSeq" id="XP_017552855.1">
    <property type="nucleotide sequence ID" value="XM_017697366.2"/>
</dbReference>
<feature type="signal peptide" evidence="8">
    <location>
        <begin position="1"/>
        <end position="25"/>
    </location>
</feature>
<dbReference type="PRINTS" id="PR00722">
    <property type="entry name" value="CHYMOTRYPSIN"/>
</dbReference>
<dbReference type="PANTHER" id="PTHR24253:SF144">
    <property type="entry name" value="CHYMOTRYPSIN-LIKE PROTEASE CTRL-1-RELATED"/>
    <property type="match status" value="1"/>
</dbReference>
<evidence type="ECO:0000313" key="11">
    <source>
        <dbReference type="Proteomes" id="UP001501920"/>
    </source>
</evidence>
<evidence type="ECO:0000256" key="3">
    <source>
        <dbReference type="ARBA" id="ARBA00022801"/>
    </source>
</evidence>
<dbReference type="PROSITE" id="PS50240">
    <property type="entry name" value="TRYPSIN_DOM"/>
    <property type="match status" value="1"/>
</dbReference>
<dbReference type="PROSITE" id="PS00134">
    <property type="entry name" value="TRYPSIN_HIS"/>
    <property type="match status" value="1"/>
</dbReference>
<evidence type="ECO:0000256" key="1">
    <source>
        <dbReference type="ARBA" id="ARBA00022670"/>
    </source>
</evidence>
<dbReference type="PANTHER" id="PTHR24253">
    <property type="entry name" value="TRANSMEMBRANE PROTEASE SERINE"/>
    <property type="match status" value="1"/>
</dbReference>
<keyword evidence="6" id="KW-0325">Glycoprotein</keyword>
<evidence type="ECO:0000256" key="4">
    <source>
        <dbReference type="ARBA" id="ARBA00022825"/>
    </source>
</evidence>
<dbReference type="AlphaFoldDB" id="A0AAR2JTU4"/>
<organism evidence="10 11">
    <name type="scientific">Pygocentrus nattereri</name>
    <name type="common">Red-bellied piranha</name>
    <dbReference type="NCBI Taxonomy" id="42514"/>
    <lineage>
        <taxon>Eukaryota</taxon>
        <taxon>Metazoa</taxon>
        <taxon>Chordata</taxon>
        <taxon>Craniata</taxon>
        <taxon>Vertebrata</taxon>
        <taxon>Euteleostomi</taxon>
        <taxon>Actinopterygii</taxon>
        <taxon>Neopterygii</taxon>
        <taxon>Teleostei</taxon>
        <taxon>Ostariophysi</taxon>
        <taxon>Characiformes</taxon>
        <taxon>Characoidei</taxon>
        <taxon>Pygocentrus</taxon>
    </lineage>
</organism>
<name>A0AAR2JTU4_PYGNA</name>
<feature type="domain" description="Peptidase S1" evidence="9">
    <location>
        <begin position="68"/>
        <end position="311"/>
    </location>
</feature>
<dbReference type="Ensembl" id="ENSPNAT00000088024.1">
    <property type="protein sequence ID" value="ENSPNAP00000055420.1"/>
    <property type="gene ID" value="ENSPNAG00000032959.1"/>
</dbReference>
<keyword evidence="11" id="KW-1185">Reference proteome</keyword>
<feature type="chain" id="PRO_5043568812" description="Peptidase S1 domain-containing protein" evidence="8">
    <location>
        <begin position="26"/>
        <end position="342"/>
    </location>
</feature>
<keyword evidence="3 7" id="KW-0378">Hydrolase</keyword>
<sequence length="342" mass="36437">MVPSGMQVFFALVATAVALMQTCDAQGNYTAPLFASFMCFFLFDICVHVFTADLLALVCGRPPLGNRIVGGTEARDGSWPWQVDIQLGASGHVCGGSLISRDWVLSAAHCFPKPSDVSSYRLYMGRYQLNGYNQFEISSSVSRVVVPDGYSTPQEGRDVALVQLRTPVSWTDRIQPVCLPDSDLQFYSGTLCYVTGWGDVQEGVPLSGIGTLREVEVPIIDQASCNNMYSLQSSNSDRVDILSDMICAGYKEGGKDSCQGDSGGPLVCLVGNGTWIQAGIVSFGLGCAQQNRPGVYAKVSSFAGLIRSTVPDAQLMGQAHICGAEGLLVLSLSLGVVLLGTL</sequence>
<dbReference type="CDD" id="cd00190">
    <property type="entry name" value="Tryp_SPc"/>
    <property type="match status" value="1"/>
</dbReference>
<dbReference type="InterPro" id="IPR043504">
    <property type="entry name" value="Peptidase_S1_PA_chymotrypsin"/>
</dbReference>
<evidence type="ECO:0000259" key="9">
    <source>
        <dbReference type="PROSITE" id="PS50240"/>
    </source>
</evidence>
<dbReference type="SUPFAM" id="SSF50494">
    <property type="entry name" value="Trypsin-like serine proteases"/>
    <property type="match status" value="1"/>
</dbReference>
<keyword evidence="2 8" id="KW-0732">Signal</keyword>
<dbReference type="PROSITE" id="PS00135">
    <property type="entry name" value="TRYPSIN_SER"/>
    <property type="match status" value="1"/>
</dbReference>
<dbReference type="Gene3D" id="2.40.10.10">
    <property type="entry name" value="Trypsin-like serine proteases"/>
    <property type="match status" value="1"/>
</dbReference>
<dbReference type="FunFam" id="2.40.10.10:FF:000024">
    <property type="entry name" value="Serine protease 53"/>
    <property type="match status" value="1"/>
</dbReference>
<reference evidence="10 11" key="1">
    <citation type="submission" date="2020-10" db="EMBL/GenBank/DDBJ databases">
        <title>Pygocentrus nattereri (red-bellied piranha) genome, fPygNat1, primary haplotype.</title>
        <authorList>
            <person name="Myers G."/>
            <person name="Meyer A."/>
            <person name="Karagic N."/>
            <person name="Pippel M."/>
            <person name="Winkler S."/>
            <person name="Tracey A."/>
            <person name="Wood J."/>
            <person name="Formenti G."/>
            <person name="Howe K."/>
            <person name="Fedrigo O."/>
            <person name="Jarvis E.D."/>
        </authorList>
    </citation>
    <scope>NUCLEOTIDE SEQUENCE [LARGE SCALE GENOMIC DNA]</scope>
</reference>
<keyword evidence="5" id="KW-1015">Disulfide bond</keyword>
<accession>A0AAR2JTU4</accession>
<dbReference type="SMART" id="SM00020">
    <property type="entry name" value="Tryp_SPc"/>
    <property type="match status" value="1"/>
</dbReference>
<evidence type="ECO:0000256" key="5">
    <source>
        <dbReference type="ARBA" id="ARBA00023157"/>
    </source>
</evidence>
<reference evidence="10" key="3">
    <citation type="submission" date="2025-09" db="UniProtKB">
        <authorList>
            <consortium name="Ensembl"/>
        </authorList>
    </citation>
    <scope>IDENTIFICATION</scope>
</reference>
<protein>
    <recommendedName>
        <fullName evidence="9">Peptidase S1 domain-containing protein</fullName>
    </recommendedName>
</protein>
<dbReference type="GO" id="GO:0004252">
    <property type="term" value="F:serine-type endopeptidase activity"/>
    <property type="evidence" value="ECO:0007669"/>
    <property type="project" value="InterPro"/>
</dbReference>
<dbReference type="Proteomes" id="UP001501920">
    <property type="component" value="Chromosome 14"/>
</dbReference>
<dbReference type="InterPro" id="IPR001314">
    <property type="entry name" value="Peptidase_S1A"/>
</dbReference>
<dbReference type="InterPro" id="IPR001254">
    <property type="entry name" value="Trypsin_dom"/>
</dbReference>
<dbReference type="GO" id="GO:0006508">
    <property type="term" value="P:proteolysis"/>
    <property type="evidence" value="ECO:0007669"/>
    <property type="project" value="UniProtKB-KW"/>
</dbReference>
<evidence type="ECO:0000256" key="2">
    <source>
        <dbReference type="ARBA" id="ARBA00022729"/>
    </source>
</evidence>
<dbReference type="InterPro" id="IPR009003">
    <property type="entry name" value="Peptidase_S1_PA"/>
</dbReference>
<dbReference type="InterPro" id="IPR018114">
    <property type="entry name" value="TRYPSIN_HIS"/>
</dbReference>
<dbReference type="GeneTree" id="ENSGT00940000166391"/>
<dbReference type="InterPro" id="IPR033116">
    <property type="entry name" value="TRYPSIN_SER"/>
</dbReference>